<protein>
    <submittedName>
        <fullName evidence="1">Uncharacterized protein</fullName>
    </submittedName>
</protein>
<evidence type="ECO:0000313" key="2">
    <source>
        <dbReference type="Proteomes" id="UP001173578"/>
    </source>
</evidence>
<comment type="caution">
    <text evidence="1">The sequence shown here is derived from an EMBL/GenBank/DDBJ whole genome shotgun (WGS) entry which is preliminary data.</text>
</comment>
<dbReference type="RefSeq" id="WP_286486337.1">
    <property type="nucleotide sequence ID" value="NZ_JACALR010000004.1"/>
</dbReference>
<evidence type="ECO:0000313" key="1">
    <source>
        <dbReference type="EMBL" id="MDM1551807.1"/>
    </source>
</evidence>
<organism evidence="1 2">
    <name type="scientific">Empedobacter falsenii</name>
    <dbReference type="NCBI Taxonomy" id="343874"/>
    <lineage>
        <taxon>Bacteria</taxon>
        <taxon>Pseudomonadati</taxon>
        <taxon>Bacteroidota</taxon>
        <taxon>Flavobacteriia</taxon>
        <taxon>Flavobacteriales</taxon>
        <taxon>Weeksellaceae</taxon>
        <taxon>Empedobacter</taxon>
    </lineage>
</organism>
<sequence>MEQKNINSQQLREFVHQHKLMNRHSIIQFNAIVNISTAKNKLTNQNIRIMVTLDGFDSYGQVTLLENDLDPYLFPTVFEAKWQKMKHIDNKYLEISDVHTKNQDIGKYNVKIIPLERLND</sequence>
<name>A0AAW7DLK1_9FLAO</name>
<proteinExistence type="predicted"/>
<reference evidence="1" key="1">
    <citation type="submission" date="2020-06" db="EMBL/GenBank/DDBJ databases">
        <authorList>
            <person name="Dong N."/>
        </authorList>
    </citation>
    <scope>NUCLEOTIDE SEQUENCE</scope>
    <source>
        <strain evidence="1">210</strain>
    </source>
</reference>
<dbReference type="AlphaFoldDB" id="A0AAW7DLK1"/>
<accession>A0AAW7DLK1</accession>
<reference evidence="1" key="2">
    <citation type="journal article" date="2022" name="Sci. Total Environ.">
        <title>Prevalence, transmission, and molecular epidemiology of tet(X)-positive bacteria among humans, animals, and environmental niches in China: An epidemiological, and genomic-based study.</title>
        <authorList>
            <person name="Dong N."/>
            <person name="Zeng Y."/>
            <person name="Cai C."/>
            <person name="Sun C."/>
            <person name="Lu J."/>
            <person name="Liu C."/>
            <person name="Zhou H."/>
            <person name="Sun Q."/>
            <person name="Shu L."/>
            <person name="Wang H."/>
            <person name="Wang Y."/>
            <person name="Wang S."/>
            <person name="Wu C."/>
            <person name="Chan E.W."/>
            <person name="Chen G."/>
            <person name="Shen Z."/>
            <person name="Chen S."/>
            <person name="Zhang R."/>
        </authorList>
    </citation>
    <scope>NUCLEOTIDE SEQUENCE</scope>
    <source>
        <strain evidence="1">210</strain>
    </source>
</reference>
<gene>
    <name evidence="1" type="ORF">HX095_11340</name>
</gene>
<dbReference type="Proteomes" id="UP001173578">
    <property type="component" value="Unassembled WGS sequence"/>
</dbReference>
<dbReference type="EMBL" id="JACALR010000004">
    <property type="protein sequence ID" value="MDM1551807.1"/>
    <property type="molecule type" value="Genomic_DNA"/>
</dbReference>